<evidence type="ECO:0000313" key="4">
    <source>
        <dbReference type="Proteomes" id="UP000289738"/>
    </source>
</evidence>
<evidence type="ECO:0000256" key="1">
    <source>
        <dbReference type="SAM" id="MobiDB-lite"/>
    </source>
</evidence>
<dbReference type="Proteomes" id="UP000289738">
    <property type="component" value="Chromosome B10"/>
</dbReference>
<dbReference type="Pfam" id="PF10536">
    <property type="entry name" value="PMD"/>
    <property type="match status" value="1"/>
</dbReference>
<dbReference type="PANTHER" id="PTHR46033:SF8">
    <property type="entry name" value="PROTEIN MAINTENANCE OF MERISTEMS-LIKE"/>
    <property type="match status" value="1"/>
</dbReference>
<feature type="region of interest" description="Disordered" evidence="1">
    <location>
        <begin position="456"/>
        <end position="500"/>
    </location>
</feature>
<dbReference type="AlphaFoldDB" id="A0A444X0S8"/>
<evidence type="ECO:0000313" key="3">
    <source>
        <dbReference type="EMBL" id="RYQ83288.1"/>
    </source>
</evidence>
<keyword evidence="4" id="KW-1185">Reference proteome</keyword>
<feature type="domain" description="Aminotransferase-like plant mobile" evidence="2">
    <location>
        <begin position="21"/>
        <end position="95"/>
    </location>
</feature>
<name>A0A444X0S8_ARAHY</name>
<dbReference type="InterPro" id="IPR019557">
    <property type="entry name" value="AminoTfrase-like_pln_mobile"/>
</dbReference>
<feature type="compositionally biased region" description="Basic and acidic residues" evidence="1">
    <location>
        <begin position="476"/>
        <end position="488"/>
    </location>
</feature>
<gene>
    <name evidence="3" type="ORF">Ahy_B10g101942</name>
</gene>
<proteinExistence type="predicted"/>
<sequence>MRRQHGMLLDDRIVLYLQMAGLYHLARLNETWFRLDEPLVSAFVERWPPKMHTFHMPFRKCMIKLQDITYQLRLPIDGQYVRDASRTLRDASTVVALCGHGSRRYWFVWIPYSLSDVVQVVHPEILEPRYMVLWRALIILIYFAVIKWHQVDQVLPQLGGSSHAYLECWHEYDRRFLLPKLLFGDPKAVVIPAKAMQQGPRHVPYMNQVLMSQTYVVLSGDVVLGHIRVSVKGGVVGGEGRGLAAVEELEAVVEVEPDVEREVMVAMKTRVVMVEMMGVTTVMREVMVEDTTVVTEVVAVVDMIDPTVVTEVVTRAMVVEVMVVRVGVVEVVRMVVMVEEVKARVVKVRQVGREMYMVAMMYMVEVKHVAMCDVAMHESQKCISLGQMLLNLLGSEGLDTDFGESRFLDEISMIMQEDDLARRRSQVDGSQAHLDVNLNEPLTGLVDDTFALGGTPPSSFATPTLAHPGPSTSQEHIPDEMELDRDGDGQADEVPLTQRA</sequence>
<dbReference type="PANTHER" id="PTHR46033">
    <property type="entry name" value="PROTEIN MAIN-LIKE 2"/>
    <property type="match status" value="1"/>
</dbReference>
<protein>
    <recommendedName>
        <fullName evidence="2">Aminotransferase-like plant mobile domain-containing protein</fullName>
    </recommendedName>
</protein>
<evidence type="ECO:0000259" key="2">
    <source>
        <dbReference type="Pfam" id="PF10536"/>
    </source>
</evidence>
<dbReference type="InterPro" id="IPR044824">
    <property type="entry name" value="MAIN-like"/>
</dbReference>
<accession>A0A444X0S8</accession>
<comment type="caution">
    <text evidence="3">The sequence shown here is derived from an EMBL/GenBank/DDBJ whole genome shotgun (WGS) entry which is preliminary data.</text>
</comment>
<dbReference type="EMBL" id="SDMP01000020">
    <property type="protein sequence ID" value="RYQ83288.1"/>
    <property type="molecule type" value="Genomic_DNA"/>
</dbReference>
<dbReference type="GO" id="GO:0010073">
    <property type="term" value="P:meristem maintenance"/>
    <property type="evidence" value="ECO:0007669"/>
    <property type="project" value="InterPro"/>
</dbReference>
<organism evidence="3 4">
    <name type="scientific">Arachis hypogaea</name>
    <name type="common">Peanut</name>
    <dbReference type="NCBI Taxonomy" id="3818"/>
    <lineage>
        <taxon>Eukaryota</taxon>
        <taxon>Viridiplantae</taxon>
        <taxon>Streptophyta</taxon>
        <taxon>Embryophyta</taxon>
        <taxon>Tracheophyta</taxon>
        <taxon>Spermatophyta</taxon>
        <taxon>Magnoliopsida</taxon>
        <taxon>eudicotyledons</taxon>
        <taxon>Gunneridae</taxon>
        <taxon>Pentapetalae</taxon>
        <taxon>rosids</taxon>
        <taxon>fabids</taxon>
        <taxon>Fabales</taxon>
        <taxon>Fabaceae</taxon>
        <taxon>Papilionoideae</taxon>
        <taxon>50 kb inversion clade</taxon>
        <taxon>dalbergioids sensu lato</taxon>
        <taxon>Dalbergieae</taxon>
        <taxon>Pterocarpus clade</taxon>
        <taxon>Arachis</taxon>
    </lineage>
</organism>
<reference evidence="3 4" key="1">
    <citation type="submission" date="2019-01" db="EMBL/GenBank/DDBJ databases">
        <title>Sequencing of cultivated peanut Arachis hypogaea provides insights into genome evolution and oil improvement.</title>
        <authorList>
            <person name="Chen X."/>
        </authorList>
    </citation>
    <scope>NUCLEOTIDE SEQUENCE [LARGE SCALE GENOMIC DNA]</scope>
    <source>
        <strain evidence="4">cv. Fuhuasheng</strain>
        <tissue evidence="3">Leaves</tissue>
    </source>
</reference>